<dbReference type="PANTHER" id="PTHR45181:SF8">
    <property type="entry name" value="HEAT SHOCK PROTEIN DNAJ WITH TETRATRICOPEPTIDE REPEAT-CONTAINING PROTEIN"/>
    <property type="match status" value="1"/>
</dbReference>
<dbReference type="PRINTS" id="PR00625">
    <property type="entry name" value="JDOMAIN"/>
</dbReference>
<dbReference type="SUPFAM" id="SSF48452">
    <property type="entry name" value="TPR-like"/>
    <property type="match status" value="2"/>
</dbReference>
<comment type="caution">
    <text evidence="3">The sequence shown here is derived from an EMBL/GenBank/DDBJ whole genome shotgun (WGS) entry which is preliminary data.</text>
</comment>
<accession>A0AAW1XZ42</accession>
<dbReference type="InterPro" id="IPR001623">
    <property type="entry name" value="DnaJ_domain"/>
</dbReference>
<evidence type="ECO:0000256" key="1">
    <source>
        <dbReference type="SAM" id="MobiDB-lite"/>
    </source>
</evidence>
<feature type="domain" description="J" evidence="2">
    <location>
        <begin position="683"/>
        <end position="769"/>
    </location>
</feature>
<dbReference type="PROSITE" id="PS00636">
    <property type="entry name" value="DNAJ_1"/>
    <property type="match status" value="1"/>
</dbReference>
<protein>
    <recommendedName>
        <fullName evidence="2">J domain-containing protein</fullName>
    </recommendedName>
</protein>
<dbReference type="Proteomes" id="UP001457282">
    <property type="component" value="Unassembled WGS sequence"/>
</dbReference>
<feature type="compositionally biased region" description="Basic residues" evidence="1">
    <location>
        <begin position="20"/>
        <end position="29"/>
    </location>
</feature>
<evidence type="ECO:0000313" key="3">
    <source>
        <dbReference type="EMBL" id="KAK9941904.1"/>
    </source>
</evidence>
<evidence type="ECO:0000313" key="4">
    <source>
        <dbReference type="Proteomes" id="UP001457282"/>
    </source>
</evidence>
<dbReference type="InterPro" id="IPR018253">
    <property type="entry name" value="DnaJ_domain_CS"/>
</dbReference>
<dbReference type="EMBL" id="JBEDUW010000002">
    <property type="protein sequence ID" value="KAK9941904.1"/>
    <property type="molecule type" value="Genomic_DNA"/>
</dbReference>
<feature type="region of interest" description="Disordered" evidence="1">
    <location>
        <begin position="1"/>
        <end position="39"/>
    </location>
</feature>
<gene>
    <name evidence="3" type="ORF">M0R45_007596</name>
</gene>
<dbReference type="Pfam" id="PF00226">
    <property type="entry name" value="DnaJ"/>
    <property type="match status" value="1"/>
</dbReference>
<dbReference type="PANTHER" id="PTHR45181">
    <property type="entry name" value="HEAT SHOCK PROTEIN DNAJ WITH TETRATRICOPEPTIDE REPEAT-CONTAINING PROTEIN"/>
    <property type="match status" value="1"/>
</dbReference>
<feature type="region of interest" description="Disordered" evidence="1">
    <location>
        <begin position="762"/>
        <end position="845"/>
    </location>
</feature>
<feature type="compositionally biased region" description="Polar residues" evidence="1">
    <location>
        <begin position="835"/>
        <end position="845"/>
    </location>
</feature>
<dbReference type="SMART" id="SM00028">
    <property type="entry name" value="TPR"/>
    <property type="match status" value="7"/>
</dbReference>
<name>A0AAW1XZ42_RUBAR</name>
<feature type="compositionally biased region" description="Polar residues" evidence="1">
    <location>
        <begin position="648"/>
        <end position="658"/>
    </location>
</feature>
<feature type="compositionally biased region" description="Polar residues" evidence="1">
    <location>
        <begin position="793"/>
        <end position="809"/>
    </location>
</feature>
<dbReference type="SMART" id="SM00271">
    <property type="entry name" value="DnaJ"/>
    <property type="match status" value="1"/>
</dbReference>
<dbReference type="InterPro" id="IPR019734">
    <property type="entry name" value="TPR_rpt"/>
</dbReference>
<feature type="compositionally biased region" description="Basic and acidic residues" evidence="1">
    <location>
        <begin position="762"/>
        <end position="792"/>
    </location>
</feature>
<organism evidence="3 4">
    <name type="scientific">Rubus argutus</name>
    <name type="common">Southern blackberry</name>
    <dbReference type="NCBI Taxonomy" id="59490"/>
    <lineage>
        <taxon>Eukaryota</taxon>
        <taxon>Viridiplantae</taxon>
        <taxon>Streptophyta</taxon>
        <taxon>Embryophyta</taxon>
        <taxon>Tracheophyta</taxon>
        <taxon>Spermatophyta</taxon>
        <taxon>Magnoliopsida</taxon>
        <taxon>eudicotyledons</taxon>
        <taxon>Gunneridae</taxon>
        <taxon>Pentapetalae</taxon>
        <taxon>rosids</taxon>
        <taxon>fabids</taxon>
        <taxon>Rosales</taxon>
        <taxon>Rosaceae</taxon>
        <taxon>Rosoideae</taxon>
        <taxon>Rosoideae incertae sedis</taxon>
        <taxon>Rubus</taxon>
    </lineage>
</organism>
<proteinExistence type="predicted"/>
<evidence type="ECO:0000259" key="2">
    <source>
        <dbReference type="PROSITE" id="PS50076"/>
    </source>
</evidence>
<dbReference type="PROSITE" id="PS50076">
    <property type="entry name" value="DNAJ_2"/>
    <property type="match status" value="1"/>
</dbReference>
<dbReference type="CDD" id="cd06257">
    <property type="entry name" value="DnaJ"/>
    <property type="match status" value="1"/>
</dbReference>
<dbReference type="SUPFAM" id="SSF46565">
    <property type="entry name" value="Chaperone J-domain"/>
    <property type="match status" value="1"/>
</dbReference>
<sequence>MSSPSVFSFGVCKGVDKPSRSRRKQHARSRTGSDQSVPEAKPFCSVSDGISSTEIDNDICCVFGSSCSNSNSNFNSGGHNYSSGNMNKLDSEVCMEMNVESETEFDKMETNAFEFRSKDREEGSFLFGSTSTDCNQISVFSSNSIASERTCGDNFGSSDRVVFGRENNNLCTSGFEDMKGKTFTLSVSSTVEGSSVMARPRQLGVKSRMKVGHDVFVITPSYSTPLGSDVVGEFEAHEEVKEMEIPSTDATHETCEACEEWRIRGNEAYYYNDLSKAEDCYTQGIVSIPASERSECCHKPLSLCHSNRAAARVSLGRIREALADSLMAIALDPFFLEDRVRAANCHLFLGEVENALQYFNECLESETVACLDQRIVIECVDGIQKAQKVAEYTNRSAKLLEQRTTDAALSALGIISEALLIGEYSEKLLEMKADALYFLRRYEEAIQVCKQSLYSVERNSFSMDSVENMDSYGCENYPFARLWRWVFISKSYFLLGRFGAALGLVKKLEQVGSIKDKYGSKNLESSISTAVTIRELLSHKTTGNEAFRSGRYTEAVEHYTVALSSNIGSRPFAAICLGNRAAAHQALGQIMDAIADCSLAIALDRNYVKAVSRRATLHEMIRDYVQAANDIQSLLSILENQADDQAKESTLQGSSTGSAEKLQQAHRRLPSMKEKAKKGIPLNFNLILQIKPSDTSYNIKKAYRMAALKHHPDKAGQFLATSKSPDEGQLWKEISVEVQKDADRLFKMIGEAYAVLSDPTKRSEYDREEDMRKAVNKRKECSSHRKSSDFKSPRTSSYRKPSDFQSPRSRSSRKPGFYSSPFGRNCRDEKESWKSYGSWSSHWQW</sequence>
<keyword evidence="4" id="KW-1185">Reference proteome</keyword>
<dbReference type="Gene3D" id="1.10.287.110">
    <property type="entry name" value="DnaJ domain"/>
    <property type="match status" value="1"/>
</dbReference>
<dbReference type="AlphaFoldDB" id="A0AAW1XZ42"/>
<dbReference type="InterPro" id="IPR036869">
    <property type="entry name" value="J_dom_sf"/>
</dbReference>
<dbReference type="Gene3D" id="1.25.40.10">
    <property type="entry name" value="Tetratricopeptide repeat domain"/>
    <property type="match status" value="2"/>
</dbReference>
<dbReference type="InterPro" id="IPR011990">
    <property type="entry name" value="TPR-like_helical_dom_sf"/>
</dbReference>
<reference evidence="3 4" key="1">
    <citation type="journal article" date="2023" name="G3 (Bethesda)">
        <title>A chromosome-length genome assembly and annotation of blackberry (Rubus argutus, cv. 'Hillquist').</title>
        <authorList>
            <person name="Bruna T."/>
            <person name="Aryal R."/>
            <person name="Dudchenko O."/>
            <person name="Sargent D.J."/>
            <person name="Mead D."/>
            <person name="Buti M."/>
            <person name="Cavallini A."/>
            <person name="Hytonen T."/>
            <person name="Andres J."/>
            <person name="Pham M."/>
            <person name="Weisz D."/>
            <person name="Mascagni F."/>
            <person name="Usai G."/>
            <person name="Natali L."/>
            <person name="Bassil N."/>
            <person name="Fernandez G.E."/>
            <person name="Lomsadze A."/>
            <person name="Armour M."/>
            <person name="Olukolu B."/>
            <person name="Poorten T."/>
            <person name="Britton C."/>
            <person name="Davik J."/>
            <person name="Ashrafi H."/>
            <person name="Aiden E.L."/>
            <person name="Borodovsky M."/>
            <person name="Worthington M."/>
        </authorList>
    </citation>
    <scope>NUCLEOTIDE SEQUENCE [LARGE SCALE GENOMIC DNA]</scope>
    <source>
        <strain evidence="3">PI 553951</strain>
    </source>
</reference>
<dbReference type="Pfam" id="PF13181">
    <property type="entry name" value="TPR_8"/>
    <property type="match status" value="1"/>
</dbReference>
<feature type="region of interest" description="Disordered" evidence="1">
    <location>
        <begin position="645"/>
        <end position="664"/>
    </location>
</feature>